<evidence type="ECO:0000313" key="1">
    <source>
        <dbReference type="EMBL" id="AGA18256.1"/>
    </source>
</evidence>
<dbReference type="EMBL" id="JX904114">
    <property type="protein sequence ID" value="AGA18256.1"/>
    <property type="molecule type" value="Genomic_DNA"/>
</dbReference>
<name>S4TE20_9VIRU</name>
<accession>S4TE20</accession>
<organism evidence="1">
    <name type="scientific">uncultured marine virus</name>
    <dbReference type="NCBI Taxonomy" id="186617"/>
    <lineage>
        <taxon>Viruses</taxon>
        <taxon>environmental samples</taxon>
    </lineage>
</organism>
<protein>
    <submittedName>
        <fullName evidence="1">Uncharacterized protein</fullName>
    </submittedName>
</protein>
<reference evidence="1" key="1">
    <citation type="journal article" date="2013" name="ISME J.">
        <title>Previously unknown and highly divergent ssDNA viruses populate the oceans.</title>
        <authorList>
            <person name="Labonte J.M."/>
            <person name="Suttle C.A."/>
        </authorList>
    </citation>
    <scope>NUCLEOTIDE SEQUENCE</scope>
</reference>
<proteinExistence type="predicted"/>
<sequence>MVKKGGRNRNYMKGAVEEILDIGALATRTLVSGTMSSVVTEKTLISSIVSTYALSNWTPAPDDGPLTVGIAHSDYTDAEIEEVLENTGGWSQGNLVAQEVAKRKVRIIGTIDSHDGDVQVLNDGKPIKSKLNWLLETGQTLKFWVYNSGPSALTDGADLTMVGHVNLFGR</sequence>